<gene>
    <name evidence="1" type="ORF">GN331_05190</name>
</gene>
<proteinExistence type="predicted"/>
<dbReference type="SUPFAM" id="SSF49899">
    <property type="entry name" value="Concanavalin A-like lectins/glucanases"/>
    <property type="match status" value="1"/>
</dbReference>
<dbReference type="RefSeq" id="WP_156640784.1">
    <property type="nucleotide sequence ID" value="NZ_WOXT01000001.1"/>
</dbReference>
<dbReference type="AlphaFoldDB" id="A0A7C9LGY3"/>
<dbReference type="EMBL" id="WOXT01000001">
    <property type="protein sequence ID" value="MUV13600.1"/>
    <property type="molecule type" value="Genomic_DNA"/>
</dbReference>
<accession>A0A7C9LGY3</accession>
<keyword evidence="2" id="KW-1185">Reference proteome</keyword>
<dbReference type="Pfam" id="PF13385">
    <property type="entry name" value="Laminin_G_3"/>
    <property type="match status" value="1"/>
</dbReference>
<dbReference type="Proteomes" id="UP000479692">
    <property type="component" value="Unassembled WGS sequence"/>
</dbReference>
<protein>
    <recommendedName>
        <fullName evidence="3">LamG domain-containing protein</fullName>
    </recommendedName>
</protein>
<dbReference type="Pfam" id="PF15892">
    <property type="entry name" value="BNR_4"/>
    <property type="match status" value="1"/>
</dbReference>
<organism evidence="1 2">
    <name type="scientific">Noviluteimonas gilva</name>
    <dbReference type="NCBI Taxonomy" id="2682097"/>
    <lineage>
        <taxon>Bacteria</taxon>
        <taxon>Pseudomonadati</taxon>
        <taxon>Pseudomonadota</taxon>
        <taxon>Gammaproteobacteria</taxon>
        <taxon>Lysobacterales</taxon>
        <taxon>Lysobacteraceae</taxon>
        <taxon>Noviluteimonas</taxon>
    </lineage>
</organism>
<evidence type="ECO:0008006" key="3">
    <source>
        <dbReference type="Google" id="ProtNLM"/>
    </source>
</evidence>
<evidence type="ECO:0000313" key="1">
    <source>
        <dbReference type="EMBL" id="MUV13600.1"/>
    </source>
</evidence>
<reference evidence="1 2" key="1">
    <citation type="submission" date="2019-12" db="EMBL/GenBank/DDBJ databases">
        <authorList>
            <person name="Xu J."/>
        </authorList>
    </citation>
    <scope>NUCLEOTIDE SEQUENCE [LARGE SCALE GENOMIC DNA]</scope>
    <source>
        <strain evidence="1 2">HX-5-24</strain>
    </source>
</reference>
<dbReference type="InterPro" id="IPR013320">
    <property type="entry name" value="ConA-like_dom_sf"/>
</dbReference>
<evidence type="ECO:0000313" key="2">
    <source>
        <dbReference type="Proteomes" id="UP000479692"/>
    </source>
</evidence>
<dbReference type="Gene3D" id="2.60.120.200">
    <property type="match status" value="1"/>
</dbReference>
<sequence length="648" mass="69127">MLLGMFAPRDLGPDPPIPFYSSDLMLTPGWEPVSGPGGFYESGANKTYVAWQFVGTNGFKGVHAAAYDHASETWGERYKVGTFSLASDDHGHPALVRDASGYIHCFFGSHSTSQKWSVTNAADNISAWTQQADIGSAYTYPKAVLVGSKIYLFVRDSASGTNQFLAYSSVTPSSGVGSFAAFTSLVNYGANSRVYSANCNAVGTDIHFVCTYTTAADTARQNVYYYVLDTTTGNVRNYDSSTTVTAGSLPVTKAQSDSSFRIYNHGTNDGDAPSMQFDTSGNPHVLFADGVTPNYDLKHIMLSGGSWTSPVTVASVVDISPTSGYVGSHCLVPGPSGTMEVWYNVSGDKMRRVRNAGGVWSTAVMVEAATAQGDFVGGGAIFGAHSNFRTLFSRTANWTTDADAALIDLYGYGDSGTMTDAIPMTAVDPAGWGNVVLMLGCNHRNNAVTTINDSNSCFRSTFVGNAKIDTSQALVGSASLRLDGTGDYITFADHADLRTSGTGDVSIDMYVRLNELGRIQAFAGKRTAAGNGGFTFYMNASNQLGFLLFNASTAVVNIVGSTAMTTGTWYHIEWSRISNVSYLFLNGALQGSATQASTPTDSGQAFTIGRDPFNTARDFNGWMQEIRFTRAGRHSSAFTAPTTAFPRR</sequence>
<name>A0A7C9LGY3_9GAMM</name>
<comment type="caution">
    <text evidence="1">The sequence shown here is derived from an EMBL/GenBank/DDBJ whole genome shotgun (WGS) entry which is preliminary data.</text>
</comment>